<evidence type="ECO:0000259" key="1">
    <source>
        <dbReference type="Pfam" id="PF07715"/>
    </source>
</evidence>
<dbReference type="FunFam" id="2.170.130.10:FF:000003">
    <property type="entry name" value="SusC/RagA family TonB-linked outer membrane protein"/>
    <property type="match status" value="1"/>
</dbReference>
<dbReference type="PROSITE" id="PS00018">
    <property type="entry name" value="EF_HAND_1"/>
    <property type="match status" value="1"/>
</dbReference>
<evidence type="ECO:0000313" key="3">
    <source>
        <dbReference type="Proteomes" id="UP000183253"/>
    </source>
</evidence>
<dbReference type="SUPFAM" id="SSF49464">
    <property type="entry name" value="Carboxypeptidase regulatory domain-like"/>
    <property type="match status" value="1"/>
</dbReference>
<sequence length="974" mass="108004">MVGVTVLLKGTSQGVTTDAEGRFFIDVPDKKSVLSFGFVGYQTQEIVVGSRINLHVILEEQVSELDEVVVVGYGTQRKLSVVGAVEGLAPKDLQIGTNRSLSNNLAGQLSGVIAVQRTGEPGKDNSDFWIRGISTFAGGSTPLVLVDGVERSLNDMDPAEIESFSILKDAAASAVYGVRGANGVILINTKRGEVGPPKVSLRYEVAMSEPTKLPEFVDATTYMEVMNAIASDSRITLPFSQKQIGLTKSRYDTDLYPDVDWIDAITKKHAWNQRVNVNVNGGSPVLRYNVTASVYNERGIMERDDSQSWDGSTKLTRYNVRSNVDVDITKTTLLKINIGGYLQRQNKVNHDIEDLFNVAFNTPPFVHPTIYSNGKVARKDGNQNPWALATQTGYQRLSNSKIESQASLEQNLKFITSGLRARVTFAFDSSNASLVRRGKTPDYYNPATGRDDDGNLIMNIASYGQEFLDHVSSGEFGEQTTYLEGAVSYSREFGKHYVDAMLLYNQRSYDTGEKLPYRNQGFAGRFSYSYDRRYVAEFNFGYNGSENFARDHRFGFFPSVAVGWLISEEHFMEPARDVLSKLKLRGSYGIVGNDRINGLRFAYITTLGTNNGYSWGTDGSGGHTTQGNVSHTGRWEGHQGVANLTWEESAKFDVGLELGLWNALNLQADYFFERRSNIFMQRTNLPGSAGFIDAPWANYGIVENRGVDLALEFNKQFGRDWFLSLKGTFTFARNKIIEKDEAPTVVGTYRSYTGQSVSTLYGLTALGLFTEADFADVEKGILREGLPAQSYSSVRPGDIRYKDLNGDGVIDDQDMGPIGGTETPEIVYGFGASARWKNLDVSVFLQGTANTWRIVGSDVFIPGSGSGVLGNILTNYADSWSPDSPRQDVFYPRFSYGSSLNNRQPSTWWKKSMSFLRVKTVEIGYTYKKCRFFVSGNNLFCFANFKLWDPEVGANDGLIYPTMRSYSLGASVTF</sequence>
<dbReference type="Pfam" id="PF13715">
    <property type="entry name" value="CarbopepD_reg_2"/>
    <property type="match status" value="1"/>
</dbReference>
<dbReference type="EMBL" id="FNRI01000001">
    <property type="protein sequence ID" value="SDZ96193.1"/>
    <property type="molecule type" value="Genomic_DNA"/>
</dbReference>
<dbReference type="InterPro" id="IPR023996">
    <property type="entry name" value="TonB-dep_OMP_SusC/RagA"/>
</dbReference>
<proteinExistence type="predicted"/>
<dbReference type="InterPro" id="IPR023997">
    <property type="entry name" value="TonB-dep_OMP_SusC/RagA_CS"/>
</dbReference>
<dbReference type="Pfam" id="PF07715">
    <property type="entry name" value="Plug"/>
    <property type="match status" value="1"/>
</dbReference>
<dbReference type="NCBIfam" id="TIGR04056">
    <property type="entry name" value="OMP_RagA_SusC"/>
    <property type="match status" value="1"/>
</dbReference>
<dbReference type="InterPro" id="IPR008969">
    <property type="entry name" value="CarboxyPept-like_regulatory"/>
</dbReference>
<dbReference type="SUPFAM" id="SSF56935">
    <property type="entry name" value="Porins"/>
    <property type="match status" value="1"/>
</dbReference>
<feature type="domain" description="TonB-dependent receptor plug" evidence="1">
    <location>
        <begin position="80"/>
        <end position="184"/>
    </location>
</feature>
<dbReference type="Proteomes" id="UP000183253">
    <property type="component" value="Unassembled WGS sequence"/>
</dbReference>
<dbReference type="InterPro" id="IPR037066">
    <property type="entry name" value="Plug_dom_sf"/>
</dbReference>
<dbReference type="NCBIfam" id="TIGR04057">
    <property type="entry name" value="SusC_RagA_signa"/>
    <property type="match status" value="1"/>
</dbReference>
<reference evidence="2 3" key="1">
    <citation type="submission" date="2016-10" db="EMBL/GenBank/DDBJ databases">
        <authorList>
            <person name="de Groot N.N."/>
        </authorList>
    </citation>
    <scope>NUCLEOTIDE SEQUENCE [LARGE SCALE GENOMIC DNA]</scope>
    <source>
        <strain evidence="2 3">DSM 25383</strain>
    </source>
</reference>
<protein>
    <submittedName>
        <fullName evidence="2">TonB-linked outer membrane protein, SusC/RagA family</fullName>
    </submittedName>
</protein>
<evidence type="ECO:0000313" key="2">
    <source>
        <dbReference type="EMBL" id="SDZ96193.1"/>
    </source>
</evidence>
<dbReference type="STRING" id="1033731.SAMN05444145_101154"/>
<dbReference type="Gene3D" id="2.170.130.10">
    <property type="entry name" value="TonB-dependent receptor, plug domain"/>
    <property type="match status" value="1"/>
</dbReference>
<accession>A0A1H3XA69</accession>
<dbReference type="AlphaFoldDB" id="A0A1H3XA69"/>
<name>A0A1H3XA69_9BACT</name>
<keyword evidence="3" id="KW-1185">Reference proteome</keyword>
<dbReference type="InterPro" id="IPR012910">
    <property type="entry name" value="Plug_dom"/>
</dbReference>
<dbReference type="InterPro" id="IPR018247">
    <property type="entry name" value="EF_Hand_1_Ca_BS"/>
</dbReference>
<organism evidence="2 3">
    <name type="scientific">Alistipes timonensis JC136</name>
    <dbReference type="NCBI Taxonomy" id="1033731"/>
    <lineage>
        <taxon>Bacteria</taxon>
        <taxon>Pseudomonadati</taxon>
        <taxon>Bacteroidota</taxon>
        <taxon>Bacteroidia</taxon>
        <taxon>Bacteroidales</taxon>
        <taxon>Rikenellaceae</taxon>
        <taxon>Alistipes</taxon>
    </lineage>
</organism>
<gene>
    <name evidence="2" type="ORF">SAMN05444145_101154</name>
</gene>